<dbReference type="InterPro" id="IPR011989">
    <property type="entry name" value="ARM-like"/>
</dbReference>
<proteinExistence type="predicted"/>
<feature type="region of interest" description="Disordered" evidence="2">
    <location>
        <begin position="52"/>
        <end position="72"/>
    </location>
</feature>
<evidence type="ECO:0000313" key="4">
    <source>
        <dbReference type="Proteomes" id="UP001153076"/>
    </source>
</evidence>
<name>A0A9Q1QPV1_9CARY</name>
<feature type="region of interest" description="Disordered" evidence="2">
    <location>
        <begin position="1"/>
        <end position="20"/>
    </location>
</feature>
<dbReference type="Gene3D" id="1.25.10.10">
    <property type="entry name" value="Leucine-rich Repeat Variant"/>
    <property type="match status" value="1"/>
</dbReference>
<evidence type="ECO:0000256" key="2">
    <source>
        <dbReference type="SAM" id="MobiDB-lite"/>
    </source>
</evidence>
<accession>A0A9Q1QPV1</accession>
<feature type="compositionally biased region" description="Low complexity" evidence="2">
    <location>
        <begin position="10"/>
        <end position="20"/>
    </location>
</feature>
<reference evidence="3" key="1">
    <citation type="submission" date="2022-04" db="EMBL/GenBank/DDBJ databases">
        <title>Carnegiea gigantea Genome sequencing and assembly v2.</title>
        <authorList>
            <person name="Copetti D."/>
            <person name="Sanderson M.J."/>
            <person name="Burquez A."/>
            <person name="Wojciechowski M.F."/>
        </authorList>
    </citation>
    <scope>NUCLEOTIDE SEQUENCE</scope>
    <source>
        <strain evidence="3">SGP5-SGP5p</strain>
        <tissue evidence="3">Aerial part</tissue>
    </source>
</reference>
<gene>
    <name evidence="3" type="ORF">Cgig2_028836</name>
</gene>
<dbReference type="SUPFAM" id="SSF48371">
    <property type="entry name" value="ARM repeat"/>
    <property type="match status" value="1"/>
</dbReference>
<evidence type="ECO:0000313" key="3">
    <source>
        <dbReference type="EMBL" id="KAJ8447960.1"/>
    </source>
</evidence>
<dbReference type="InterPro" id="IPR016024">
    <property type="entry name" value="ARM-type_fold"/>
</dbReference>
<keyword evidence="4" id="KW-1185">Reference proteome</keyword>
<sequence length="435" mass="48348">MPEDPPSSSPSPSSSVSSKFSSTWLRFFVKFHRILLQSRRPRKQLQFESKKLQFESKTEEKEEEQGRREKVEEGGEIVMQKAVKKLLFGKWEEREMAAVEIKRLAEEDVKIRKNLAELGVIPPLVEMADSGDSSRRRSAIQALLQLADGTFTNKALILEAGILSKLPKDIYKVDESTIHDLSQLLLSISSLSNTQFPLNPSSLLPFLLATLQSKSTSDKSKAACLGILFNLSSVLENSGPLISNHVVDILLDLVSSSREISEKALATLGNLVVTLMGKKALEGNNMVPESLIDVLTWEDKPKCQELSAYILMILAHQNPKQHEKMAKFGIVHVLLEVALLGSPLAQKRALKLLQCFKDERQVKVGSHSGPQTTWVSIGLPVSERETNEGKRLMKKMVKQSLHKNMEVITRRANAAGESSKLKSLVISSSSKSLPY</sequence>
<evidence type="ECO:0008006" key="5">
    <source>
        <dbReference type="Google" id="ProtNLM"/>
    </source>
</evidence>
<organism evidence="3 4">
    <name type="scientific">Carnegiea gigantea</name>
    <dbReference type="NCBI Taxonomy" id="171969"/>
    <lineage>
        <taxon>Eukaryota</taxon>
        <taxon>Viridiplantae</taxon>
        <taxon>Streptophyta</taxon>
        <taxon>Embryophyta</taxon>
        <taxon>Tracheophyta</taxon>
        <taxon>Spermatophyta</taxon>
        <taxon>Magnoliopsida</taxon>
        <taxon>eudicotyledons</taxon>
        <taxon>Gunneridae</taxon>
        <taxon>Pentapetalae</taxon>
        <taxon>Caryophyllales</taxon>
        <taxon>Cactineae</taxon>
        <taxon>Cactaceae</taxon>
        <taxon>Cactoideae</taxon>
        <taxon>Echinocereeae</taxon>
        <taxon>Carnegiea</taxon>
    </lineage>
</organism>
<dbReference type="Proteomes" id="UP001153076">
    <property type="component" value="Unassembled WGS sequence"/>
</dbReference>
<protein>
    <recommendedName>
        <fullName evidence="5">U-box domain-containing protein 7</fullName>
    </recommendedName>
</protein>
<dbReference type="OrthoDB" id="777117at2759"/>
<dbReference type="EMBL" id="JAKOGI010000033">
    <property type="protein sequence ID" value="KAJ8447960.1"/>
    <property type="molecule type" value="Genomic_DNA"/>
</dbReference>
<dbReference type="AlphaFoldDB" id="A0A9Q1QPV1"/>
<dbReference type="PANTHER" id="PTHR46700:SF2">
    <property type="entry name" value="ARM REPEAT SUPERFAMILY PROTEIN"/>
    <property type="match status" value="1"/>
</dbReference>
<comment type="caution">
    <text evidence="3">The sequence shown here is derived from an EMBL/GenBank/DDBJ whole genome shotgun (WGS) entry which is preliminary data.</text>
</comment>
<evidence type="ECO:0000256" key="1">
    <source>
        <dbReference type="ARBA" id="ARBA00022737"/>
    </source>
</evidence>
<dbReference type="InterPro" id="IPR000225">
    <property type="entry name" value="Armadillo"/>
</dbReference>
<dbReference type="SMART" id="SM00185">
    <property type="entry name" value="ARM"/>
    <property type="match status" value="2"/>
</dbReference>
<keyword evidence="1" id="KW-0677">Repeat</keyword>
<dbReference type="PANTHER" id="PTHR46700">
    <property type="entry name" value="ARM REPEAT SUPERFAMILY PROTEIN"/>
    <property type="match status" value="1"/>
</dbReference>